<proteinExistence type="predicted"/>
<name>A0A0K3CBE9_RHOTO</name>
<keyword evidence="3" id="KW-1185">Reference proteome</keyword>
<sequence>MQSDAPTLSAAEPQPYTVASSPHQSTSLQSPPLPPLPPPDGVPTGASAFATPSAPADTRHQPSHDTLPPPVPASPPSVNRQQSLAETLKDLQEQAAFVQRSSAARTVVAISPIVASTAVEPELGAEGSVSELYIAGLTARELFVRLPEVCTLPGSLQLPSEPVLPVQSDDVSLLLEKYLRPEHRPARDLSGDWRDKTLDELISTHNWRGVARYCYDAITQSPPEQTTYILSHWLLRFEALVRLRLIQPLAAELASITSLLPPSSCFGPVELSEPSEADIPLFHPAVPFELHVLVASLPSLQGQQARSVELVSMLLRSCKDALWTAKPEGREEDERIWTGRVERLGVLLAELLADIKASPSAFSLLSSATPHSPAVLSALCRLNISSGDITSLDRSLSSLPAEDPEKARRRMQVLRDVADGKYVEAEVELRRIVDENADDVEARTNLAVVLLYLARVEEATTLLTSLLSTHPHIAYNSPTILFNLCTLYEISTEHATAKKVGLLRDAARYGAQGIERGCFKLK</sequence>
<dbReference type="Gene3D" id="1.25.40.10">
    <property type="entry name" value="Tetratricopeptide repeat domain"/>
    <property type="match status" value="1"/>
</dbReference>
<dbReference type="SUPFAM" id="SSF48452">
    <property type="entry name" value="TPR-like"/>
    <property type="match status" value="1"/>
</dbReference>
<accession>A0A0K3CBE9</accession>
<feature type="compositionally biased region" description="Low complexity" evidence="1">
    <location>
        <begin position="20"/>
        <end position="30"/>
    </location>
</feature>
<dbReference type="PANTHER" id="PTHR21581">
    <property type="entry name" value="D-ALANYL-D-ALANINE CARBOXYPEPTIDASE"/>
    <property type="match status" value="1"/>
</dbReference>
<protein>
    <submittedName>
        <fullName evidence="2">BY PROTMAP: gi|472583602|gb|EMS21235.1| tetratricopeptide repeat protein 15 [Rhodosporidium toruloides NP11] gi|647396961|emb|CDR39710.1| RHTO0S04e08152g1_1 [Rhodosporidium toruloides]</fullName>
    </submittedName>
</protein>
<dbReference type="Proteomes" id="UP000199069">
    <property type="component" value="Unassembled WGS sequence"/>
</dbReference>
<reference evidence="2 3" key="1">
    <citation type="submission" date="2015-07" db="EMBL/GenBank/DDBJ databases">
        <authorList>
            <person name="Cajimat M.N.B."/>
            <person name="Milazzo M.L."/>
            <person name="Fulhorst C.F."/>
        </authorList>
    </citation>
    <scope>NUCLEOTIDE SEQUENCE [LARGE SCALE GENOMIC DNA]</scope>
    <source>
        <strain evidence="2">Single colony</strain>
    </source>
</reference>
<dbReference type="STRING" id="5286.A0A0K3CBE9"/>
<evidence type="ECO:0000256" key="1">
    <source>
        <dbReference type="SAM" id="MobiDB-lite"/>
    </source>
</evidence>
<dbReference type="GO" id="GO:0030008">
    <property type="term" value="C:TRAPP complex"/>
    <property type="evidence" value="ECO:0007669"/>
    <property type="project" value="TreeGrafter"/>
</dbReference>
<dbReference type="EMBL" id="CWKI01000001">
    <property type="protein sequence ID" value="CTR04466.1"/>
    <property type="molecule type" value="Genomic_DNA"/>
</dbReference>
<organism evidence="2 3">
    <name type="scientific">Rhodotorula toruloides</name>
    <name type="common">Yeast</name>
    <name type="synonym">Rhodosporidium toruloides</name>
    <dbReference type="NCBI Taxonomy" id="5286"/>
    <lineage>
        <taxon>Eukaryota</taxon>
        <taxon>Fungi</taxon>
        <taxon>Dikarya</taxon>
        <taxon>Basidiomycota</taxon>
        <taxon>Pucciniomycotina</taxon>
        <taxon>Microbotryomycetes</taxon>
        <taxon>Sporidiobolales</taxon>
        <taxon>Sporidiobolaceae</taxon>
        <taxon>Rhodotorula</taxon>
    </lineage>
</organism>
<feature type="compositionally biased region" description="Pro residues" evidence="1">
    <location>
        <begin position="31"/>
        <end position="41"/>
    </location>
</feature>
<feature type="region of interest" description="Disordered" evidence="1">
    <location>
        <begin position="1"/>
        <end position="81"/>
    </location>
</feature>
<dbReference type="Pfam" id="PF14559">
    <property type="entry name" value="TPR_19"/>
    <property type="match status" value="1"/>
</dbReference>
<dbReference type="AlphaFoldDB" id="A0A0K3CBE9"/>
<dbReference type="InterPro" id="IPR011990">
    <property type="entry name" value="TPR-like_helical_dom_sf"/>
</dbReference>
<evidence type="ECO:0000313" key="2">
    <source>
        <dbReference type="EMBL" id="CTR04466.1"/>
    </source>
</evidence>
<evidence type="ECO:0000313" key="3">
    <source>
        <dbReference type="Proteomes" id="UP000199069"/>
    </source>
</evidence>
<gene>
    <name evidence="2" type="primary">FGENESH: predicted gene_1.327</name>
    <name evidence="2" type="ORF">BN2166_0003270</name>
</gene>
<dbReference type="PANTHER" id="PTHR21581:SF6">
    <property type="entry name" value="TRAFFICKING PROTEIN PARTICLE COMPLEX SUBUNIT 12"/>
    <property type="match status" value="1"/>
</dbReference>
<dbReference type="GO" id="GO:0005794">
    <property type="term" value="C:Golgi apparatus"/>
    <property type="evidence" value="ECO:0007669"/>
    <property type="project" value="TreeGrafter"/>
</dbReference>